<evidence type="ECO:0000256" key="2">
    <source>
        <dbReference type="ARBA" id="ARBA00005830"/>
    </source>
</evidence>
<name>W9YWF2_9EURO</name>
<dbReference type="OrthoDB" id="445007at2759"/>
<dbReference type="GeneID" id="19156899"/>
<dbReference type="EMBL" id="AMWN01000002">
    <property type="protein sequence ID" value="EXJ93606.1"/>
    <property type="molecule type" value="Genomic_DNA"/>
</dbReference>
<evidence type="ECO:0000313" key="5">
    <source>
        <dbReference type="EMBL" id="EXJ93606.1"/>
    </source>
</evidence>
<keyword evidence="4" id="KW-0408">Iron</keyword>
<keyword evidence="6" id="KW-1185">Reference proteome</keyword>
<dbReference type="PANTHER" id="PTHR20883:SF15">
    <property type="entry name" value="PHYTANOYL-COA DIOXYGENASE DOMAIN-CONTAINING PROTEIN 1"/>
    <property type="match status" value="1"/>
</dbReference>
<dbReference type="GO" id="GO:0046872">
    <property type="term" value="F:metal ion binding"/>
    <property type="evidence" value="ECO:0007669"/>
    <property type="project" value="UniProtKB-KW"/>
</dbReference>
<dbReference type="STRING" id="1182541.W9YWF2"/>
<organism evidence="5 6">
    <name type="scientific">Capronia coronata CBS 617.96</name>
    <dbReference type="NCBI Taxonomy" id="1182541"/>
    <lineage>
        <taxon>Eukaryota</taxon>
        <taxon>Fungi</taxon>
        <taxon>Dikarya</taxon>
        <taxon>Ascomycota</taxon>
        <taxon>Pezizomycotina</taxon>
        <taxon>Eurotiomycetes</taxon>
        <taxon>Chaetothyriomycetidae</taxon>
        <taxon>Chaetothyriales</taxon>
        <taxon>Herpotrichiellaceae</taxon>
        <taxon>Capronia</taxon>
    </lineage>
</organism>
<keyword evidence="3" id="KW-0479">Metal-binding</keyword>
<dbReference type="InterPro" id="IPR008775">
    <property type="entry name" value="Phytyl_CoA_dOase-like"/>
</dbReference>
<evidence type="ECO:0000313" key="6">
    <source>
        <dbReference type="Proteomes" id="UP000019484"/>
    </source>
</evidence>
<evidence type="ECO:0000256" key="4">
    <source>
        <dbReference type="ARBA" id="ARBA00023004"/>
    </source>
</evidence>
<evidence type="ECO:0000256" key="1">
    <source>
        <dbReference type="ARBA" id="ARBA00001962"/>
    </source>
</evidence>
<sequence length="297" mass="33609">MAEPFNLFSRVVEKKALPEDPIVRADVGHVLKHGYVVIPDCFTKAEAKEARDEIIRLLGQTPLGGRNRFEGLNTHRIYSLLNKTRVFDKFTILPRVLALNEYFLDPGYLLSAFHTISIDPGEKAQPLHHDDGFIPFPRPRLPFGAAIMVALDEYTATNGATRIVPGSHEWDSHRRPTEEETMPALCPEGGVVYFLSTLWHGGGANVSDRPRQSATVQYCNPYIRPIENQILAVDPRKLDSIPPRIVELMGYRHMEPFIGYADGLGPRRAARRMVRWLQQDVDENPPTFAHEAREPKV</sequence>
<dbReference type="eggNOG" id="ENOG502SEX3">
    <property type="taxonomic scope" value="Eukaryota"/>
</dbReference>
<dbReference type="HOGENOM" id="CLU_047725_3_0_1"/>
<dbReference type="Gene3D" id="2.60.120.620">
    <property type="entry name" value="q2cbj1_9rhob like domain"/>
    <property type="match status" value="1"/>
</dbReference>
<dbReference type="PANTHER" id="PTHR20883">
    <property type="entry name" value="PHYTANOYL-COA DIOXYGENASE DOMAIN CONTAINING 1"/>
    <property type="match status" value="1"/>
</dbReference>
<dbReference type="Proteomes" id="UP000019484">
    <property type="component" value="Unassembled WGS sequence"/>
</dbReference>
<accession>W9YWF2</accession>
<reference evidence="5 6" key="1">
    <citation type="submission" date="2013-03" db="EMBL/GenBank/DDBJ databases">
        <title>The Genome Sequence of Capronia coronata CBS 617.96.</title>
        <authorList>
            <consortium name="The Broad Institute Genomics Platform"/>
            <person name="Cuomo C."/>
            <person name="de Hoog S."/>
            <person name="Gorbushina A."/>
            <person name="Walker B."/>
            <person name="Young S.K."/>
            <person name="Zeng Q."/>
            <person name="Gargeya S."/>
            <person name="Fitzgerald M."/>
            <person name="Haas B."/>
            <person name="Abouelleil A."/>
            <person name="Allen A.W."/>
            <person name="Alvarado L."/>
            <person name="Arachchi H.M."/>
            <person name="Berlin A.M."/>
            <person name="Chapman S.B."/>
            <person name="Gainer-Dewar J."/>
            <person name="Goldberg J."/>
            <person name="Griggs A."/>
            <person name="Gujja S."/>
            <person name="Hansen M."/>
            <person name="Howarth C."/>
            <person name="Imamovic A."/>
            <person name="Ireland A."/>
            <person name="Larimer J."/>
            <person name="McCowan C."/>
            <person name="Murphy C."/>
            <person name="Pearson M."/>
            <person name="Poon T.W."/>
            <person name="Priest M."/>
            <person name="Roberts A."/>
            <person name="Saif S."/>
            <person name="Shea T."/>
            <person name="Sisk P."/>
            <person name="Sykes S."/>
            <person name="Wortman J."/>
            <person name="Nusbaum C."/>
            <person name="Birren B."/>
        </authorList>
    </citation>
    <scope>NUCLEOTIDE SEQUENCE [LARGE SCALE GENOMIC DNA]</scope>
    <source>
        <strain evidence="5 6">CBS 617.96</strain>
    </source>
</reference>
<comment type="caution">
    <text evidence="5">The sequence shown here is derived from an EMBL/GenBank/DDBJ whole genome shotgun (WGS) entry which is preliminary data.</text>
</comment>
<proteinExistence type="inferred from homology"/>
<gene>
    <name evidence="5" type="ORF">A1O1_01998</name>
</gene>
<dbReference type="SUPFAM" id="SSF51197">
    <property type="entry name" value="Clavaminate synthase-like"/>
    <property type="match status" value="1"/>
</dbReference>
<dbReference type="RefSeq" id="XP_007721100.1">
    <property type="nucleotide sequence ID" value="XM_007722910.1"/>
</dbReference>
<protein>
    <recommendedName>
        <fullName evidence="7">Phytanoyl-CoA dioxygenase</fullName>
    </recommendedName>
</protein>
<dbReference type="Pfam" id="PF05721">
    <property type="entry name" value="PhyH"/>
    <property type="match status" value="1"/>
</dbReference>
<evidence type="ECO:0000256" key="3">
    <source>
        <dbReference type="ARBA" id="ARBA00022723"/>
    </source>
</evidence>
<comment type="cofactor">
    <cofactor evidence="1">
        <name>Fe cation</name>
        <dbReference type="ChEBI" id="CHEBI:24875"/>
    </cofactor>
</comment>
<evidence type="ECO:0008006" key="7">
    <source>
        <dbReference type="Google" id="ProtNLM"/>
    </source>
</evidence>
<dbReference type="AlphaFoldDB" id="W9YWF2"/>
<comment type="similarity">
    <text evidence="2">Belongs to the PhyH family.</text>
</comment>